<dbReference type="InterPro" id="IPR003737">
    <property type="entry name" value="GlcNAc_PI_deacetylase-related"/>
</dbReference>
<evidence type="ECO:0000256" key="1">
    <source>
        <dbReference type="ARBA" id="ARBA00022833"/>
    </source>
</evidence>
<dbReference type="PANTHER" id="PTHR12993:SF30">
    <property type="entry name" value="N-ACETYL-ALPHA-D-GLUCOSAMINYL L-MALATE DEACETYLASE 1"/>
    <property type="match status" value="1"/>
</dbReference>
<dbReference type="EMBL" id="JBHUCP010000028">
    <property type="protein sequence ID" value="MFD1534104.1"/>
    <property type="molecule type" value="Genomic_DNA"/>
</dbReference>
<dbReference type="RefSeq" id="WP_343974118.1">
    <property type="nucleotide sequence ID" value="NZ_BAAAJG010000005.1"/>
</dbReference>
<comment type="caution">
    <text evidence="2">The sequence shown here is derived from an EMBL/GenBank/DDBJ whole genome shotgun (WGS) entry which is preliminary data.</text>
</comment>
<sequence>MNVLVVAAHPDDEVLGPGGTVLRHAKAGDDVSVLIACTGTNLRYGSEETAELLDAAREVGELLSVRLVLGELPDQALDTLALPTVVEVVEREIAAAGAEVVYVHHWGDINRDHRILCEATVVATRPYAAPGVRAVRCFETPSSTEWGPPGQAPFVPNLFVDVADVLDAKIDAFGRYRSEVRPAPHPRSLDALADRARYWGSVSGLTAAEPFAVMRDRW</sequence>
<reference evidence="3" key="1">
    <citation type="journal article" date="2019" name="Int. J. Syst. Evol. Microbiol.">
        <title>The Global Catalogue of Microorganisms (GCM) 10K type strain sequencing project: providing services to taxonomists for standard genome sequencing and annotation.</title>
        <authorList>
            <consortium name="The Broad Institute Genomics Platform"/>
            <consortium name="The Broad Institute Genome Sequencing Center for Infectious Disease"/>
            <person name="Wu L."/>
            <person name="Ma J."/>
        </authorList>
    </citation>
    <scope>NUCLEOTIDE SEQUENCE [LARGE SCALE GENOMIC DNA]</scope>
    <source>
        <strain evidence="3">JCM 12165</strain>
    </source>
</reference>
<dbReference type="PANTHER" id="PTHR12993">
    <property type="entry name" value="N-ACETYLGLUCOSAMINYL-PHOSPHATIDYLINOSITOL DE-N-ACETYLASE-RELATED"/>
    <property type="match status" value="1"/>
</dbReference>
<dbReference type="Proteomes" id="UP001597145">
    <property type="component" value="Unassembled WGS sequence"/>
</dbReference>
<keyword evidence="1" id="KW-0862">Zinc</keyword>
<proteinExistence type="predicted"/>
<dbReference type="SUPFAM" id="SSF102588">
    <property type="entry name" value="LmbE-like"/>
    <property type="match status" value="1"/>
</dbReference>
<protein>
    <submittedName>
        <fullName evidence="2">PIG-L deacetylase family protein</fullName>
    </submittedName>
</protein>
<accession>A0ABW4FVK4</accession>
<evidence type="ECO:0000313" key="2">
    <source>
        <dbReference type="EMBL" id="MFD1534104.1"/>
    </source>
</evidence>
<evidence type="ECO:0000313" key="3">
    <source>
        <dbReference type="Proteomes" id="UP001597145"/>
    </source>
</evidence>
<name>A0ABW4FVK4_9PSEU</name>
<dbReference type="Gene3D" id="3.40.50.10320">
    <property type="entry name" value="LmbE-like"/>
    <property type="match status" value="1"/>
</dbReference>
<keyword evidence="3" id="KW-1185">Reference proteome</keyword>
<gene>
    <name evidence="2" type="ORF">ACFSCY_32270</name>
</gene>
<organism evidence="2 3">
    <name type="scientific">Pseudonocardia aurantiaca</name>
    <dbReference type="NCBI Taxonomy" id="75290"/>
    <lineage>
        <taxon>Bacteria</taxon>
        <taxon>Bacillati</taxon>
        <taxon>Actinomycetota</taxon>
        <taxon>Actinomycetes</taxon>
        <taxon>Pseudonocardiales</taxon>
        <taxon>Pseudonocardiaceae</taxon>
        <taxon>Pseudonocardia</taxon>
    </lineage>
</organism>
<dbReference type="Pfam" id="PF02585">
    <property type="entry name" value="PIG-L"/>
    <property type="match status" value="1"/>
</dbReference>
<dbReference type="InterPro" id="IPR024078">
    <property type="entry name" value="LmbE-like_dom_sf"/>
</dbReference>